<dbReference type="Proteomes" id="UP001430953">
    <property type="component" value="Unassembled WGS sequence"/>
</dbReference>
<sequence>MITTHRCVPECIEVRVIRRRGFCETRIPRENKARCCLPKAFPLSISLASPPGLYRSFSLSLSLLLSIKKKREKGTDRMGRDGEK</sequence>
<dbReference type="AlphaFoldDB" id="A0AAW2EUC6"/>
<gene>
    <name evidence="1" type="ORF">PUN28_015362</name>
</gene>
<organism evidence="1 2">
    <name type="scientific">Cardiocondyla obscurior</name>
    <dbReference type="NCBI Taxonomy" id="286306"/>
    <lineage>
        <taxon>Eukaryota</taxon>
        <taxon>Metazoa</taxon>
        <taxon>Ecdysozoa</taxon>
        <taxon>Arthropoda</taxon>
        <taxon>Hexapoda</taxon>
        <taxon>Insecta</taxon>
        <taxon>Pterygota</taxon>
        <taxon>Neoptera</taxon>
        <taxon>Endopterygota</taxon>
        <taxon>Hymenoptera</taxon>
        <taxon>Apocrita</taxon>
        <taxon>Aculeata</taxon>
        <taxon>Formicoidea</taxon>
        <taxon>Formicidae</taxon>
        <taxon>Myrmicinae</taxon>
        <taxon>Cardiocondyla</taxon>
    </lineage>
</organism>
<keyword evidence="2" id="KW-1185">Reference proteome</keyword>
<dbReference type="EMBL" id="JADYXP020000017">
    <property type="protein sequence ID" value="KAL0106757.1"/>
    <property type="molecule type" value="Genomic_DNA"/>
</dbReference>
<reference evidence="1 2" key="1">
    <citation type="submission" date="2023-03" db="EMBL/GenBank/DDBJ databases">
        <title>High recombination rates correlate with genetic variation in Cardiocondyla obscurior ants.</title>
        <authorList>
            <person name="Errbii M."/>
        </authorList>
    </citation>
    <scope>NUCLEOTIDE SEQUENCE [LARGE SCALE GENOMIC DNA]</scope>
    <source>
        <strain evidence="1">Alpha-2009</strain>
        <tissue evidence="1">Whole body</tissue>
    </source>
</reference>
<protein>
    <submittedName>
        <fullName evidence="1">Uncharacterized protein</fullName>
    </submittedName>
</protein>
<name>A0AAW2EUC6_9HYME</name>
<proteinExistence type="predicted"/>
<evidence type="ECO:0000313" key="1">
    <source>
        <dbReference type="EMBL" id="KAL0106757.1"/>
    </source>
</evidence>
<comment type="caution">
    <text evidence="1">The sequence shown here is derived from an EMBL/GenBank/DDBJ whole genome shotgun (WGS) entry which is preliminary data.</text>
</comment>
<evidence type="ECO:0000313" key="2">
    <source>
        <dbReference type="Proteomes" id="UP001430953"/>
    </source>
</evidence>
<accession>A0AAW2EUC6</accession>